<sequence>MDHINWQRTRDILLSIVGLGVIFWAVWILLGQFVEAIVVLLLSMAVAFLLTPIVNFLGKYGVPRLAATVITYIVVLGAIIGLAYELVFSLVLQVNTFSTTIADFAFSLPDTFHVAINSLVKMGVPYAQIQDAITQVQAQVYGFATSLAGNVIGIVSNGVSVFLNVLLVTVLSFYLTLDGKRIRNNLISISPRSWLPNVLLFEDALNRVVGNYIRGQLTLALIIGVGTSLICLVSGLGSYALICGVLAFLFETIPMVGPALASITPILLSLLLGEPQLAQRTILIIVLFVIMQALESNVLGPRIVGHAVGLHPVAAILSLLVGARLFGVFGALLATPIVAAAWVVVASIYRSARGETADQIMARKRAPWAMRRPHIVTRGGLEQTKDQLRSRIRVDERLEDESMHDALQPEASTLTPVSKADEPAL</sequence>
<gene>
    <name evidence="8" type="ORF">KDAU_13850</name>
</gene>
<feature type="transmembrane region" description="Helical" evidence="7">
    <location>
        <begin position="65"/>
        <end position="84"/>
    </location>
</feature>
<evidence type="ECO:0000256" key="6">
    <source>
        <dbReference type="SAM" id="MobiDB-lite"/>
    </source>
</evidence>
<feature type="transmembrane region" description="Helical" evidence="7">
    <location>
        <begin position="151"/>
        <end position="177"/>
    </location>
</feature>
<keyword evidence="3 7" id="KW-0812">Transmembrane</keyword>
<evidence type="ECO:0000256" key="4">
    <source>
        <dbReference type="ARBA" id="ARBA00022989"/>
    </source>
</evidence>
<evidence type="ECO:0000313" key="9">
    <source>
        <dbReference type="Proteomes" id="UP000287224"/>
    </source>
</evidence>
<evidence type="ECO:0000313" key="8">
    <source>
        <dbReference type="EMBL" id="GCE04056.1"/>
    </source>
</evidence>
<feature type="transmembrane region" description="Helical" evidence="7">
    <location>
        <begin position="36"/>
        <end position="58"/>
    </location>
</feature>
<evidence type="ECO:0008006" key="10">
    <source>
        <dbReference type="Google" id="ProtNLM"/>
    </source>
</evidence>
<comment type="caution">
    <text evidence="8">The sequence shown here is derived from an EMBL/GenBank/DDBJ whole genome shotgun (WGS) entry which is preliminary data.</text>
</comment>
<comment type="similarity">
    <text evidence="2">Belongs to the autoinducer-2 exporter (AI-2E) (TC 2.A.86) family.</text>
</comment>
<dbReference type="PANTHER" id="PTHR21716">
    <property type="entry name" value="TRANSMEMBRANE PROTEIN"/>
    <property type="match status" value="1"/>
</dbReference>
<dbReference type="OrthoDB" id="146294at2"/>
<dbReference type="InterPro" id="IPR002549">
    <property type="entry name" value="AI-2E-like"/>
</dbReference>
<dbReference type="RefSeq" id="WP_126595250.1">
    <property type="nucleotide sequence ID" value="NZ_BIFQ01000001.1"/>
</dbReference>
<organism evidence="8 9">
    <name type="scientific">Dictyobacter aurantiacus</name>
    <dbReference type="NCBI Taxonomy" id="1936993"/>
    <lineage>
        <taxon>Bacteria</taxon>
        <taxon>Bacillati</taxon>
        <taxon>Chloroflexota</taxon>
        <taxon>Ktedonobacteria</taxon>
        <taxon>Ktedonobacterales</taxon>
        <taxon>Dictyobacteraceae</taxon>
        <taxon>Dictyobacter</taxon>
    </lineage>
</organism>
<feature type="transmembrane region" description="Helical" evidence="7">
    <location>
        <begin position="217"/>
        <end position="249"/>
    </location>
</feature>
<dbReference type="EMBL" id="BIFQ01000001">
    <property type="protein sequence ID" value="GCE04056.1"/>
    <property type="molecule type" value="Genomic_DNA"/>
</dbReference>
<dbReference type="GO" id="GO:0055085">
    <property type="term" value="P:transmembrane transport"/>
    <property type="evidence" value="ECO:0007669"/>
    <property type="project" value="TreeGrafter"/>
</dbReference>
<evidence type="ECO:0000256" key="1">
    <source>
        <dbReference type="ARBA" id="ARBA00004141"/>
    </source>
</evidence>
<dbReference type="AlphaFoldDB" id="A0A401ZB53"/>
<dbReference type="GO" id="GO:0016020">
    <property type="term" value="C:membrane"/>
    <property type="evidence" value="ECO:0007669"/>
    <property type="project" value="UniProtKB-SubCell"/>
</dbReference>
<evidence type="ECO:0000256" key="5">
    <source>
        <dbReference type="ARBA" id="ARBA00023136"/>
    </source>
</evidence>
<dbReference type="PANTHER" id="PTHR21716:SF62">
    <property type="entry name" value="TRANSPORT PROTEIN YDBI-RELATED"/>
    <property type="match status" value="1"/>
</dbReference>
<evidence type="ECO:0000256" key="7">
    <source>
        <dbReference type="SAM" id="Phobius"/>
    </source>
</evidence>
<dbReference type="Proteomes" id="UP000287224">
    <property type="component" value="Unassembled WGS sequence"/>
</dbReference>
<feature type="transmembrane region" description="Helical" evidence="7">
    <location>
        <begin position="277"/>
        <end position="294"/>
    </location>
</feature>
<keyword evidence="5 7" id="KW-0472">Membrane</keyword>
<name>A0A401ZB53_9CHLR</name>
<protein>
    <recommendedName>
        <fullName evidence="10">AI-2E family transporter</fullName>
    </recommendedName>
</protein>
<keyword evidence="4 7" id="KW-1133">Transmembrane helix</keyword>
<accession>A0A401ZB53</accession>
<feature type="transmembrane region" description="Helical" evidence="7">
    <location>
        <begin position="314"/>
        <end position="345"/>
    </location>
</feature>
<dbReference type="Pfam" id="PF01594">
    <property type="entry name" value="AI-2E_transport"/>
    <property type="match status" value="1"/>
</dbReference>
<evidence type="ECO:0000256" key="3">
    <source>
        <dbReference type="ARBA" id="ARBA00022692"/>
    </source>
</evidence>
<comment type="subcellular location">
    <subcellularLocation>
        <location evidence="1">Membrane</location>
        <topology evidence="1">Multi-pass membrane protein</topology>
    </subcellularLocation>
</comment>
<keyword evidence="9" id="KW-1185">Reference proteome</keyword>
<feature type="region of interest" description="Disordered" evidence="6">
    <location>
        <begin position="397"/>
        <end position="425"/>
    </location>
</feature>
<feature type="transmembrane region" description="Helical" evidence="7">
    <location>
        <begin position="12"/>
        <end position="30"/>
    </location>
</feature>
<reference evidence="9" key="1">
    <citation type="submission" date="2018-12" db="EMBL/GenBank/DDBJ databases">
        <title>Tengunoibacter tsumagoiensis gen. nov., sp. nov., Dictyobacter kobayashii sp. nov., D. alpinus sp. nov., and D. joshuensis sp. nov. and description of Dictyobacteraceae fam. nov. within the order Ktedonobacterales isolated from Tengu-no-mugimeshi.</title>
        <authorList>
            <person name="Wang C.M."/>
            <person name="Zheng Y."/>
            <person name="Sakai Y."/>
            <person name="Toyoda A."/>
            <person name="Minakuchi Y."/>
            <person name="Abe K."/>
            <person name="Yokota A."/>
            <person name="Yabe S."/>
        </authorList>
    </citation>
    <scope>NUCLEOTIDE SEQUENCE [LARGE SCALE GENOMIC DNA]</scope>
    <source>
        <strain evidence="9">S-27</strain>
    </source>
</reference>
<proteinExistence type="inferred from homology"/>
<feature type="transmembrane region" description="Helical" evidence="7">
    <location>
        <begin position="255"/>
        <end position="272"/>
    </location>
</feature>
<evidence type="ECO:0000256" key="2">
    <source>
        <dbReference type="ARBA" id="ARBA00009773"/>
    </source>
</evidence>